<organism evidence="4 5">
    <name type="scientific">Paenibacillus terrae</name>
    <dbReference type="NCBI Taxonomy" id="159743"/>
    <lineage>
        <taxon>Bacteria</taxon>
        <taxon>Bacillati</taxon>
        <taxon>Bacillota</taxon>
        <taxon>Bacilli</taxon>
        <taxon>Bacillales</taxon>
        <taxon>Paenibacillaceae</taxon>
        <taxon>Paenibacillus</taxon>
    </lineage>
</organism>
<keyword evidence="5" id="KW-1185">Reference proteome</keyword>
<dbReference type="InterPro" id="IPR000600">
    <property type="entry name" value="ROK"/>
</dbReference>
<comment type="similarity">
    <text evidence="2">Belongs to the ROK (NagC/XylR) family.</text>
</comment>
<sequence length="343" mass="37789">MLPVSNNAIRVKQINVELVKNTLKSLEYATKSSIASITGLSVATCGNILKELLQTGEVLETELEESNGGRPARRYKYNADYSYILCLHVKTEGGVDSLTHAVANLLGEIIVEKTSIVPYIDYEVIENQIGELINIYGNVKAVGIGIPGVVHQGVIGVCDIDPLIGIPLGPQLHNKYGLEITIENDMHLTVYGFYKMQNYDEDKTFAIVTFPKDNFPGAGFIVDGHLLKGNTKFAGEVSFLPFDMTREEQLKHIKSAQGFVPLAIKTITSIIAVIDPVSIALTGELSKPTLLDDIYNGCLKDIPQEHMPEIFVKSDTNDEYMNGLISVTLESLTYNLQLVEKRK</sequence>
<gene>
    <name evidence="4" type="ORF">QD47_09975</name>
</gene>
<dbReference type="InterPro" id="IPR036388">
    <property type="entry name" value="WH-like_DNA-bd_sf"/>
</dbReference>
<dbReference type="Proteomes" id="UP000032534">
    <property type="component" value="Unassembled WGS sequence"/>
</dbReference>
<dbReference type="Gene3D" id="3.30.420.40">
    <property type="match status" value="2"/>
</dbReference>
<evidence type="ECO:0000256" key="1">
    <source>
        <dbReference type="ARBA" id="ARBA00002486"/>
    </source>
</evidence>
<comment type="caution">
    <text evidence="4">The sequence shown here is derived from an EMBL/GenBank/DDBJ whole genome shotgun (WGS) entry which is preliminary data.</text>
</comment>
<evidence type="ECO:0000256" key="3">
    <source>
        <dbReference type="ARBA" id="ARBA00022629"/>
    </source>
</evidence>
<keyword evidence="3" id="KW-0119">Carbohydrate metabolism</keyword>
<dbReference type="InterPro" id="IPR043129">
    <property type="entry name" value="ATPase_NBD"/>
</dbReference>
<evidence type="ECO:0000313" key="4">
    <source>
        <dbReference type="EMBL" id="KJD45824.1"/>
    </source>
</evidence>
<accession>A0A0D7X3M7</accession>
<evidence type="ECO:0000313" key="5">
    <source>
        <dbReference type="Proteomes" id="UP000032534"/>
    </source>
</evidence>
<dbReference type="InterPro" id="IPR036390">
    <property type="entry name" value="WH_DNA-bd_sf"/>
</dbReference>
<dbReference type="SUPFAM" id="SSF53067">
    <property type="entry name" value="Actin-like ATPase domain"/>
    <property type="match status" value="1"/>
</dbReference>
<dbReference type="PATRIC" id="fig|159743.3.peg.2224"/>
<dbReference type="PANTHER" id="PTHR18964:SF149">
    <property type="entry name" value="BIFUNCTIONAL UDP-N-ACETYLGLUCOSAMINE 2-EPIMERASE_N-ACETYLMANNOSAMINE KINASE"/>
    <property type="match status" value="1"/>
</dbReference>
<dbReference type="EMBL" id="JTHP01000015">
    <property type="protein sequence ID" value="KJD45824.1"/>
    <property type="molecule type" value="Genomic_DNA"/>
</dbReference>
<dbReference type="AlphaFoldDB" id="A0A0D7X3M7"/>
<name>A0A0D7X3M7_9BACL</name>
<dbReference type="SUPFAM" id="SSF46785">
    <property type="entry name" value="Winged helix' DNA-binding domain"/>
    <property type="match status" value="1"/>
</dbReference>
<keyword evidence="3" id="KW-0859">Xylose metabolism</keyword>
<dbReference type="Pfam" id="PF00480">
    <property type="entry name" value="ROK"/>
    <property type="match status" value="1"/>
</dbReference>
<protein>
    <submittedName>
        <fullName evidence="4">Transcriptional regulator</fullName>
    </submittedName>
</protein>
<dbReference type="PANTHER" id="PTHR18964">
    <property type="entry name" value="ROK (REPRESSOR, ORF, KINASE) FAMILY"/>
    <property type="match status" value="1"/>
</dbReference>
<dbReference type="GO" id="GO:0042732">
    <property type="term" value="P:D-xylose metabolic process"/>
    <property type="evidence" value="ECO:0007669"/>
    <property type="project" value="UniProtKB-KW"/>
</dbReference>
<evidence type="ECO:0000256" key="2">
    <source>
        <dbReference type="ARBA" id="ARBA00006479"/>
    </source>
</evidence>
<dbReference type="CDD" id="cd23763">
    <property type="entry name" value="ASKHA_ATPase_ROK"/>
    <property type="match status" value="1"/>
</dbReference>
<dbReference type="Gene3D" id="1.10.10.10">
    <property type="entry name" value="Winged helix-like DNA-binding domain superfamily/Winged helix DNA-binding domain"/>
    <property type="match status" value="1"/>
</dbReference>
<proteinExistence type="inferred from homology"/>
<comment type="function">
    <text evidence="1">Transcriptional repressor of xylose-utilizing enzymes.</text>
</comment>
<reference evidence="4 5" key="1">
    <citation type="submission" date="2014-11" db="EMBL/GenBank/DDBJ databases">
        <title>Draft Genome Sequences of Paenibacillus polymyxa NRRL B-30509 and Paenibacillus terrae NRRL B-30644, Strains from a Poultry Environment that Produce Tridecaptin A and Paenicidins.</title>
        <authorList>
            <person name="van Belkum M.J."/>
            <person name="Lohans C.T."/>
            <person name="Vederas J.C."/>
        </authorList>
    </citation>
    <scope>NUCLEOTIDE SEQUENCE [LARGE SCALE GENOMIC DNA]</scope>
    <source>
        <strain evidence="4 5">NRRL B-30644</strain>
    </source>
</reference>